<reference evidence="2 3" key="1">
    <citation type="journal article" date="2019" name="Int. J. Syst. Evol. Microbiol.">
        <title>The Global Catalogue of Microorganisms (GCM) 10K type strain sequencing project: providing services to taxonomists for standard genome sequencing and annotation.</title>
        <authorList>
            <consortium name="The Broad Institute Genomics Platform"/>
            <consortium name="The Broad Institute Genome Sequencing Center for Infectious Disease"/>
            <person name="Wu L."/>
            <person name="Ma J."/>
        </authorList>
    </citation>
    <scope>NUCLEOTIDE SEQUENCE [LARGE SCALE GENOMIC DNA]</scope>
    <source>
        <strain evidence="2 3">JCM 16378</strain>
    </source>
</reference>
<comment type="caution">
    <text evidence="2">The sequence shown here is derived from an EMBL/GenBank/DDBJ whole genome shotgun (WGS) entry which is preliminary data.</text>
</comment>
<gene>
    <name evidence="2" type="ORF">GCM10009867_17200</name>
</gene>
<dbReference type="EMBL" id="BAAARN010000001">
    <property type="protein sequence ID" value="GAA2735269.1"/>
    <property type="molecule type" value="Genomic_DNA"/>
</dbReference>
<name>A0ABN3ULP5_9MICO</name>
<evidence type="ECO:0000256" key="1">
    <source>
        <dbReference type="SAM" id="MobiDB-lite"/>
    </source>
</evidence>
<keyword evidence="3" id="KW-1185">Reference proteome</keyword>
<proteinExistence type="predicted"/>
<evidence type="ECO:0000313" key="3">
    <source>
        <dbReference type="Proteomes" id="UP001501326"/>
    </source>
</evidence>
<sequence length="114" mass="12562">MGVIPGPHTERVSTHEPATSWVAHEHLCSCGKGATRATSHATPCPVLLAWSHRHTDPLRWRVLLLEERSDAEGVTPERLLGHCRRLALDLLTERGRTHPAAPPTPTDPPERPVV</sequence>
<dbReference type="Proteomes" id="UP001501326">
    <property type="component" value="Unassembled WGS sequence"/>
</dbReference>
<protein>
    <submittedName>
        <fullName evidence="2">Uncharacterized protein</fullName>
    </submittedName>
</protein>
<accession>A0ABN3ULP5</accession>
<organism evidence="2 3">
    <name type="scientific">Pedococcus aerophilus</name>
    <dbReference type="NCBI Taxonomy" id="436356"/>
    <lineage>
        <taxon>Bacteria</taxon>
        <taxon>Bacillati</taxon>
        <taxon>Actinomycetota</taxon>
        <taxon>Actinomycetes</taxon>
        <taxon>Micrococcales</taxon>
        <taxon>Intrasporangiaceae</taxon>
        <taxon>Pedococcus</taxon>
    </lineage>
</organism>
<evidence type="ECO:0000313" key="2">
    <source>
        <dbReference type="EMBL" id="GAA2735269.1"/>
    </source>
</evidence>
<feature type="region of interest" description="Disordered" evidence="1">
    <location>
        <begin position="92"/>
        <end position="114"/>
    </location>
</feature>